<sequence>MKYLFIVWVLILSLVAPSAAIAEVKQPYTLISGLGTIHHPVSTANLQAQEFFDQGLNLIYAFNHDEAMRSFQHAAKLDPHLAIAYWGIALALGPNINSAIDPNRELAAYQAVQQALALSTQASTQEQDYITALAKRYSQAPDADLYQLAVDYAKAMATLVKRYPDDLDAATLYAESLMDLHPWQHWTKDGKPQPDTEEIVVVLESVLQRNPNHTGANHYYIHAVEASPSPERALMSAKRLGTLAPAAGHLVHMPSHIYFRVGDYEGAMQVNQQAIAQDDIYIKKYQVQGTYPMMYYNHNVHFLMVASSMAGKYEDALKSAEKLVTNVTAIGPHIPMLEGFLGSKMLIQTRFHDWDAILKTPAPDAKLPTSTALWHFARGMATAATGKLEDAANESSALLAAKQVIPAEATIGFSPASRILDIASKVLDAKIARKKHDYESAIQLLKQAIVAEDALDYVEPPDWYFPTRESLGAVLLAKGDYREAEKVFRADLKKYPHNGRSLFGLQASLQALGKDQAAKLVKTELETAWKGDEKQLDLATGVTY</sequence>
<reference evidence="4" key="1">
    <citation type="submission" date="2020-06" db="EMBL/GenBank/DDBJ databases">
        <title>Nostoc edaphicum CCNP1411 genome.</title>
        <authorList>
            <person name="Fidor A."/>
            <person name="Grabski M."/>
            <person name="Gawor J."/>
            <person name="Gromadka R."/>
            <person name="Wegrzyn G."/>
            <person name="Mazur-Marzec H."/>
        </authorList>
    </citation>
    <scope>NUCLEOTIDE SEQUENCE [LARGE SCALE GENOMIC DNA]</scope>
    <source>
        <strain evidence="4">CCNP1411</strain>
    </source>
</reference>
<dbReference type="AlphaFoldDB" id="A0A7D7LBN9"/>
<dbReference type="RefSeq" id="WP_181930308.1">
    <property type="nucleotide sequence ID" value="NZ_CP054698.1"/>
</dbReference>
<accession>A0A7D7LBN9</accession>
<proteinExistence type="predicted"/>
<organism evidence="3 4">
    <name type="scientific">Nostoc edaphicum CCNP1411</name>
    <dbReference type="NCBI Taxonomy" id="1472755"/>
    <lineage>
        <taxon>Bacteria</taxon>
        <taxon>Bacillati</taxon>
        <taxon>Cyanobacteriota</taxon>
        <taxon>Cyanophyceae</taxon>
        <taxon>Nostocales</taxon>
        <taxon>Nostocaceae</taxon>
        <taxon>Nostoc</taxon>
    </lineage>
</organism>
<dbReference type="Gene3D" id="1.25.40.10">
    <property type="entry name" value="Tetratricopeptide repeat domain"/>
    <property type="match status" value="2"/>
</dbReference>
<gene>
    <name evidence="3" type="ORF">HUN01_04730</name>
</gene>
<keyword evidence="2" id="KW-0732">Signal</keyword>
<feature type="repeat" description="TPR" evidence="1">
    <location>
        <begin position="465"/>
        <end position="498"/>
    </location>
</feature>
<dbReference type="SMART" id="SM00028">
    <property type="entry name" value="TPR"/>
    <property type="match status" value="3"/>
</dbReference>
<dbReference type="EMBL" id="CP054698">
    <property type="protein sequence ID" value="QMS86911.1"/>
    <property type="molecule type" value="Genomic_DNA"/>
</dbReference>
<keyword evidence="1" id="KW-0802">TPR repeat</keyword>
<evidence type="ECO:0000313" key="4">
    <source>
        <dbReference type="Proteomes" id="UP000514713"/>
    </source>
</evidence>
<evidence type="ECO:0000313" key="3">
    <source>
        <dbReference type="EMBL" id="QMS86911.1"/>
    </source>
</evidence>
<dbReference type="PANTHER" id="PTHR45588:SF1">
    <property type="entry name" value="WW DOMAIN-CONTAINING PROTEIN"/>
    <property type="match status" value="1"/>
</dbReference>
<protein>
    <recommendedName>
        <fullName evidence="5">Tetratricopeptide repeat protein</fullName>
    </recommendedName>
</protein>
<name>A0A7D7LBN9_9NOSO</name>
<feature type="signal peptide" evidence="2">
    <location>
        <begin position="1"/>
        <end position="22"/>
    </location>
</feature>
<dbReference type="PROSITE" id="PS50005">
    <property type="entry name" value="TPR"/>
    <property type="match status" value="2"/>
</dbReference>
<dbReference type="InterPro" id="IPR019734">
    <property type="entry name" value="TPR_rpt"/>
</dbReference>
<dbReference type="SUPFAM" id="SSF48452">
    <property type="entry name" value="TPR-like"/>
    <property type="match status" value="2"/>
</dbReference>
<feature type="repeat" description="TPR" evidence="1">
    <location>
        <begin position="48"/>
        <end position="81"/>
    </location>
</feature>
<evidence type="ECO:0000256" key="1">
    <source>
        <dbReference type="PROSITE-ProRule" id="PRU00339"/>
    </source>
</evidence>
<feature type="chain" id="PRO_5028896269" description="Tetratricopeptide repeat protein" evidence="2">
    <location>
        <begin position="23"/>
        <end position="544"/>
    </location>
</feature>
<dbReference type="InterPro" id="IPR011990">
    <property type="entry name" value="TPR-like_helical_dom_sf"/>
</dbReference>
<evidence type="ECO:0000256" key="2">
    <source>
        <dbReference type="SAM" id="SignalP"/>
    </source>
</evidence>
<dbReference type="Proteomes" id="UP000514713">
    <property type="component" value="Chromosome"/>
</dbReference>
<keyword evidence="4" id="KW-1185">Reference proteome</keyword>
<dbReference type="KEGG" id="ned:HUN01_04730"/>
<dbReference type="PANTHER" id="PTHR45588">
    <property type="entry name" value="TPR DOMAIN-CONTAINING PROTEIN"/>
    <property type="match status" value="1"/>
</dbReference>
<evidence type="ECO:0008006" key="5">
    <source>
        <dbReference type="Google" id="ProtNLM"/>
    </source>
</evidence>